<sequence length="274" mass="30784">MHMNYKQQMKMFLILKQRLITANQKLTEMEKKHGTISHTDVAQAKEEENKAKLDYDMFMNRMRQIKEQGQYQYQYHLSLSKHSSKPISSSSSSSTSTSSSKCPTKNFPTPPIRHSNLDLITHPDYINNVILQYDVDIMKPLSSQPLSKVSLLPTDIYNQVRALQSQMLSSTQKTPLSNTSALPFAPSIGLSSSLTHSQSKVSSAKKHGHKRSIRECYSVSNGIDRSVDVLPPLSNVPCKKPKLTRGGGGGTTVASFFLCHFIKYTPSFFFCFIV</sequence>
<feature type="compositionally biased region" description="Low complexity" evidence="1">
    <location>
        <begin position="84"/>
        <end position="100"/>
    </location>
</feature>
<evidence type="ECO:0000256" key="1">
    <source>
        <dbReference type="SAM" id="MobiDB-lite"/>
    </source>
</evidence>
<proteinExistence type="predicted"/>
<evidence type="ECO:0000313" key="2">
    <source>
        <dbReference type="EMBL" id="ETO16537.1"/>
    </source>
</evidence>
<name>X6MSW2_RETFI</name>
<dbReference type="EMBL" id="ASPP01018143">
    <property type="protein sequence ID" value="ETO16537.1"/>
    <property type="molecule type" value="Genomic_DNA"/>
</dbReference>
<comment type="caution">
    <text evidence="2">The sequence shown here is derived from an EMBL/GenBank/DDBJ whole genome shotgun (WGS) entry which is preliminary data.</text>
</comment>
<accession>X6MSW2</accession>
<reference evidence="2 3" key="1">
    <citation type="journal article" date="2013" name="Curr. Biol.">
        <title>The Genome of the Foraminiferan Reticulomyxa filosa.</title>
        <authorList>
            <person name="Glockner G."/>
            <person name="Hulsmann N."/>
            <person name="Schleicher M."/>
            <person name="Noegel A.A."/>
            <person name="Eichinger L."/>
            <person name="Gallinger C."/>
            <person name="Pawlowski J."/>
            <person name="Sierra R."/>
            <person name="Euteneuer U."/>
            <person name="Pillet L."/>
            <person name="Moustafa A."/>
            <person name="Platzer M."/>
            <person name="Groth M."/>
            <person name="Szafranski K."/>
            <person name="Schliwa M."/>
        </authorList>
    </citation>
    <scope>NUCLEOTIDE SEQUENCE [LARGE SCALE GENOMIC DNA]</scope>
</reference>
<organism evidence="2 3">
    <name type="scientific">Reticulomyxa filosa</name>
    <dbReference type="NCBI Taxonomy" id="46433"/>
    <lineage>
        <taxon>Eukaryota</taxon>
        <taxon>Sar</taxon>
        <taxon>Rhizaria</taxon>
        <taxon>Retaria</taxon>
        <taxon>Foraminifera</taxon>
        <taxon>Monothalamids</taxon>
        <taxon>Reticulomyxidae</taxon>
        <taxon>Reticulomyxa</taxon>
    </lineage>
</organism>
<evidence type="ECO:0000313" key="3">
    <source>
        <dbReference type="Proteomes" id="UP000023152"/>
    </source>
</evidence>
<keyword evidence="3" id="KW-1185">Reference proteome</keyword>
<dbReference type="AlphaFoldDB" id="X6MSW2"/>
<gene>
    <name evidence="2" type="ORF">RFI_20802</name>
</gene>
<feature type="region of interest" description="Disordered" evidence="1">
    <location>
        <begin position="84"/>
        <end position="111"/>
    </location>
</feature>
<protein>
    <submittedName>
        <fullName evidence="2">Uncharacterized protein</fullName>
    </submittedName>
</protein>
<dbReference type="Proteomes" id="UP000023152">
    <property type="component" value="Unassembled WGS sequence"/>
</dbReference>